<dbReference type="SUPFAM" id="SSF46955">
    <property type="entry name" value="Putative DNA-binding domain"/>
    <property type="match status" value="1"/>
</dbReference>
<feature type="domain" description="HTH merR-type" evidence="4">
    <location>
        <begin position="7"/>
        <end position="76"/>
    </location>
</feature>
<dbReference type="InterPro" id="IPR036724">
    <property type="entry name" value="Cobalamin-bd_sf"/>
</dbReference>
<dbReference type="GO" id="GO:0003700">
    <property type="term" value="F:DNA-binding transcription factor activity"/>
    <property type="evidence" value="ECO:0007669"/>
    <property type="project" value="InterPro"/>
</dbReference>
<protein>
    <submittedName>
        <fullName evidence="5">MerR family transcriptional regulator</fullName>
    </submittedName>
</protein>
<dbReference type="InterPro" id="IPR036594">
    <property type="entry name" value="Meth_synthase_dom"/>
</dbReference>
<dbReference type="GO" id="GO:0031419">
    <property type="term" value="F:cobalamin binding"/>
    <property type="evidence" value="ECO:0007669"/>
    <property type="project" value="InterPro"/>
</dbReference>
<dbReference type="GO" id="GO:0046872">
    <property type="term" value="F:metal ion binding"/>
    <property type="evidence" value="ECO:0007669"/>
    <property type="project" value="InterPro"/>
</dbReference>
<comment type="caution">
    <text evidence="5">The sequence shown here is derived from an EMBL/GenBank/DDBJ whole genome shotgun (WGS) entry which is preliminary data.</text>
</comment>
<evidence type="ECO:0000256" key="1">
    <source>
        <dbReference type="ARBA" id="ARBA00023015"/>
    </source>
</evidence>
<dbReference type="AlphaFoldDB" id="A0A9Q4B1D0"/>
<dbReference type="SMART" id="SM00422">
    <property type="entry name" value="HTH_MERR"/>
    <property type="match status" value="1"/>
</dbReference>
<keyword evidence="1" id="KW-0805">Transcription regulation</keyword>
<accession>A0A9Q4B1D0</accession>
<dbReference type="SUPFAM" id="SSF52242">
    <property type="entry name" value="Cobalamin (vitamin B12)-binding domain"/>
    <property type="match status" value="1"/>
</dbReference>
<dbReference type="GO" id="GO:0003677">
    <property type="term" value="F:DNA binding"/>
    <property type="evidence" value="ECO:0007669"/>
    <property type="project" value="UniProtKB-KW"/>
</dbReference>
<dbReference type="InterPro" id="IPR009061">
    <property type="entry name" value="DNA-bd_dom_put_sf"/>
</dbReference>
<evidence type="ECO:0000256" key="2">
    <source>
        <dbReference type="ARBA" id="ARBA00023125"/>
    </source>
</evidence>
<keyword evidence="2" id="KW-0238">DNA-binding</keyword>
<dbReference type="RefSeq" id="WP_257821124.1">
    <property type="nucleotide sequence ID" value="NZ_JABXYM010000001.1"/>
</dbReference>
<dbReference type="InterPro" id="IPR003759">
    <property type="entry name" value="Cbl-bd_cap"/>
</dbReference>
<organism evidence="5 6">
    <name type="scientific">Salipaludibacillus agaradhaerens</name>
    <name type="common">Bacillus agaradhaerens</name>
    <dbReference type="NCBI Taxonomy" id="76935"/>
    <lineage>
        <taxon>Bacteria</taxon>
        <taxon>Bacillati</taxon>
        <taxon>Bacillota</taxon>
        <taxon>Bacilli</taxon>
        <taxon>Bacillales</taxon>
        <taxon>Bacillaceae</taxon>
    </lineage>
</organism>
<keyword evidence="6" id="KW-1185">Reference proteome</keyword>
<dbReference type="InterPro" id="IPR047057">
    <property type="entry name" value="MerR_fam"/>
</dbReference>
<dbReference type="Pfam" id="PF13411">
    <property type="entry name" value="MerR_1"/>
    <property type="match status" value="1"/>
</dbReference>
<dbReference type="CDD" id="cd01104">
    <property type="entry name" value="HTH_MlrA-CarA"/>
    <property type="match status" value="1"/>
</dbReference>
<dbReference type="PANTHER" id="PTHR30204:SF67">
    <property type="entry name" value="HTH-TYPE TRANSCRIPTIONAL REGULATOR MLRA-RELATED"/>
    <property type="match status" value="1"/>
</dbReference>
<dbReference type="PANTHER" id="PTHR30204">
    <property type="entry name" value="REDOX-CYCLING DRUG-SENSING TRANSCRIPTIONAL ACTIVATOR SOXR"/>
    <property type="match status" value="1"/>
</dbReference>
<reference evidence="5" key="1">
    <citation type="submission" date="2020-06" db="EMBL/GenBank/DDBJ databases">
        <title>Insight into the genomes of haloalkaliphilic bacilli from Kenyan soda lakes.</title>
        <authorList>
            <person name="Mwirichia R."/>
            <person name="Villamizar G.C."/>
            <person name="Poehlein A."/>
            <person name="Mugweru J."/>
            <person name="Kipnyargis A."/>
            <person name="Kiplimo D."/>
            <person name="Orwa P."/>
            <person name="Daniel R."/>
        </authorList>
    </citation>
    <scope>NUCLEOTIDE SEQUENCE</scope>
    <source>
        <strain evidence="5">B1096_S55</strain>
    </source>
</reference>
<dbReference type="Gene3D" id="1.10.1240.10">
    <property type="entry name" value="Methionine synthase domain"/>
    <property type="match status" value="1"/>
</dbReference>
<evidence type="ECO:0000313" key="6">
    <source>
        <dbReference type="Proteomes" id="UP001057753"/>
    </source>
</evidence>
<gene>
    <name evidence="5" type="ORF">HXA33_08265</name>
</gene>
<dbReference type="Gene3D" id="1.10.1660.10">
    <property type="match status" value="1"/>
</dbReference>
<keyword evidence="3" id="KW-0804">Transcription</keyword>
<evidence type="ECO:0000259" key="4">
    <source>
        <dbReference type="PROSITE" id="PS50937"/>
    </source>
</evidence>
<dbReference type="EMBL" id="JABXYM010000001">
    <property type="protein sequence ID" value="MCR6096547.1"/>
    <property type="molecule type" value="Genomic_DNA"/>
</dbReference>
<dbReference type="InterPro" id="IPR000551">
    <property type="entry name" value="MerR-type_HTH_dom"/>
</dbReference>
<name>A0A9Q4B1D0_SALAG</name>
<dbReference type="Gene3D" id="3.40.50.280">
    <property type="entry name" value="Cobalamin-binding domain"/>
    <property type="match status" value="1"/>
</dbReference>
<dbReference type="Proteomes" id="UP001057753">
    <property type="component" value="Unassembled WGS sequence"/>
</dbReference>
<sequence>MTQAEGKYTIKAVSNMLSVQPGTLRAWERRYNIMKPYRNEAGHRLYTDEQLMILKWLVNKVNEGFTIGQAVDLFSKDNMVNLADVNALNRTQMQKIKQDLLIALLAFDETKANELLDHAFNVFSMEKVVITILGDMLMDLEEKFENNEITAAHHYYVTSYMRTRIGMVLHYLPTNSLLPKVICVCAPNEKNEIDLLIFAFFLRRRGYETIYIGSGISTADVIQVVEEITPKMVIICCTMVEHLVTTFKHTKNELNHNFPDLLIGLKGPALKHLSADDYNGYESYLVGETEEQWLTWLRRYS</sequence>
<evidence type="ECO:0000256" key="3">
    <source>
        <dbReference type="ARBA" id="ARBA00023163"/>
    </source>
</evidence>
<dbReference type="PROSITE" id="PS50937">
    <property type="entry name" value="HTH_MERR_2"/>
    <property type="match status" value="1"/>
</dbReference>
<evidence type="ECO:0000313" key="5">
    <source>
        <dbReference type="EMBL" id="MCR6096547.1"/>
    </source>
</evidence>
<proteinExistence type="predicted"/>
<dbReference type="Pfam" id="PF02607">
    <property type="entry name" value="B12-binding_2"/>
    <property type="match status" value="1"/>
</dbReference>